<accession>A0A4Z1GBK6</accession>
<sequence length="89" mass="10370">MYRFLKKAEKKIPVYTKNKVFVAIVDRKGNELSLPSHNMIYEPLYQGNFISFVYLVFGKLNTVIIKNPTDKEIIVYKNLKLEDVIDSNA</sequence>
<name>A0A4Z1GBK6_9HELO</name>
<dbReference type="Proteomes" id="UP000297814">
    <property type="component" value="Unassembled WGS sequence"/>
</dbReference>
<reference evidence="1 2" key="1">
    <citation type="submission" date="2017-12" db="EMBL/GenBank/DDBJ databases">
        <title>Comparative genomics of Botrytis spp.</title>
        <authorList>
            <person name="Valero-Jimenez C.A."/>
            <person name="Tapia P."/>
            <person name="Veloso J."/>
            <person name="Silva-Moreno E."/>
            <person name="Staats M."/>
            <person name="Valdes J.H."/>
            <person name="Van Kan J.A.L."/>
        </authorList>
    </citation>
    <scope>NUCLEOTIDE SEQUENCE [LARGE SCALE GENOMIC DNA]</scope>
    <source>
        <strain evidence="1 2">Bh0001</strain>
    </source>
</reference>
<gene>
    <name evidence="1" type="ORF">BHYA_0499g00010</name>
</gene>
<evidence type="ECO:0000313" key="2">
    <source>
        <dbReference type="Proteomes" id="UP000297814"/>
    </source>
</evidence>
<keyword evidence="2" id="KW-1185">Reference proteome</keyword>
<comment type="caution">
    <text evidence="1">The sequence shown here is derived from an EMBL/GenBank/DDBJ whole genome shotgun (WGS) entry which is preliminary data.</text>
</comment>
<dbReference type="AlphaFoldDB" id="A0A4Z1GBK6"/>
<protein>
    <submittedName>
        <fullName evidence="1">Uncharacterized protein</fullName>
    </submittedName>
</protein>
<proteinExistence type="predicted"/>
<dbReference type="EMBL" id="PQXK01000494">
    <property type="protein sequence ID" value="TGO31591.1"/>
    <property type="molecule type" value="Genomic_DNA"/>
</dbReference>
<evidence type="ECO:0000313" key="1">
    <source>
        <dbReference type="EMBL" id="TGO31591.1"/>
    </source>
</evidence>
<organism evidence="1 2">
    <name type="scientific">Botrytis hyacinthi</name>
    <dbReference type="NCBI Taxonomy" id="278943"/>
    <lineage>
        <taxon>Eukaryota</taxon>
        <taxon>Fungi</taxon>
        <taxon>Dikarya</taxon>
        <taxon>Ascomycota</taxon>
        <taxon>Pezizomycotina</taxon>
        <taxon>Leotiomycetes</taxon>
        <taxon>Helotiales</taxon>
        <taxon>Sclerotiniaceae</taxon>
        <taxon>Botrytis</taxon>
    </lineage>
</organism>